<protein>
    <recommendedName>
        <fullName evidence="2">AB hydrolase-1 domain-containing protein</fullName>
    </recommendedName>
</protein>
<accession>A0AAU8FZY9</accession>
<gene>
    <name evidence="1" type="ORF">ABRQ22_00175</name>
</gene>
<dbReference type="RefSeq" id="WP_353708155.1">
    <property type="nucleotide sequence ID" value="NZ_CP159290.1"/>
</dbReference>
<proteinExistence type="predicted"/>
<reference evidence="1" key="1">
    <citation type="submission" date="2024-06" db="EMBL/GenBank/DDBJ databases">
        <title>Complete genome sequence of the cellulolytic actinobacterium, Cellulosimicrobium ES-005.</title>
        <authorList>
            <person name="Matthews C.T."/>
            <person name="Underwood K.D."/>
            <person name="Ghanchi K.M."/>
            <person name="Fields S.D."/>
            <person name="Gardner S.G."/>
        </authorList>
    </citation>
    <scope>NUCLEOTIDE SEQUENCE</scope>
    <source>
        <strain evidence="1">ES-005</strain>
    </source>
</reference>
<dbReference type="AlphaFoldDB" id="A0AAU8FZY9"/>
<name>A0AAU8FZY9_9MICO</name>
<sequence>MTRLVLVHGRDNQGLDADVLDRTWTTVLDAGLRAAGSSRVLHDADTSFVFYGDTLAGLVAGDVGPPPVTVHALAALPGDELAFVAAVVEEVLRGARAGVPARPEAAATRGAGADVGAWLNLLLSALDRYVPGLSSGVVVLLARDVWAYLHDDAVRTTIDDALAAAIPTDVPAVVVAHSLGSVVAYAVLREHPGAARWDVPLLLTLGSPLAIRAIRDVLAARAPLRVPAPVRRWVAARDPRDALALHGLGPAAFPLDPPRPAIEDLVVANAAPGHHAAAVLLSDGSQAGYLALPEVAGTVAAALDG</sequence>
<organism evidence="1">
    <name type="scientific">Cellulosimicrobium sp. ES-005</name>
    <dbReference type="NCBI Taxonomy" id="3163031"/>
    <lineage>
        <taxon>Bacteria</taxon>
        <taxon>Bacillati</taxon>
        <taxon>Actinomycetota</taxon>
        <taxon>Actinomycetes</taxon>
        <taxon>Micrococcales</taxon>
        <taxon>Promicromonosporaceae</taxon>
        <taxon>Cellulosimicrobium</taxon>
    </lineage>
</organism>
<evidence type="ECO:0000313" key="1">
    <source>
        <dbReference type="EMBL" id="XCH30147.1"/>
    </source>
</evidence>
<evidence type="ECO:0008006" key="2">
    <source>
        <dbReference type="Google" id="ProtNLM"/>
    </source>
</evidence>
<dbReference type="EMBL" id="CP159290">
    <property type="protein sequence ID" value="XCH30147.1"/>
    <property type="molecule type" value="Genomic_DNA"/>
</dbReference>
<dbReference type="SUPFAM" id="SSF53474">
    <property type="entry name" value="alpha/beta-Hydrolases"/>
    <property type="match status" value="1"/>
</dbReference>
<dbReference type="InterPro" id="IPR029058">
    <property type="entry name" value="AB_hydrolase_fold"/>
</dbReference>